<comment type="caution">
    <text evidence="2">The sequence shown here is derived from an EMBL/GenBank/DDBJ whole genome shotgun (WGS) entry which is preliminary data.</text>
</comment>
<evidence type="ECO:0000313" key="2">
    <source>
        <dbReference type="EMBL" id="MPC35962.1"/>
    </source>
</evidence>
<accession>A0A5B7EP56</accession>
<dbReference type="Proteomes" id="UP000324222">
    <property type="component" value="Unassembled WGS sequence"/>
</dbReference>
<evidence type="ECO:0000313" key="3">
    <source>
        <dbReference type="Proteomes" id="UP000324222"/>
    </source>
</evidence>
<proteinExistence type="predicted"/>
<feature type="region of interest" description="Disordered" evidence="1">
    <location>
        <begin position="1"/>
        <end position="48"/>
    </location>
</feature>
<keyword evidence="3" id="KW-1185">Reference proteome</keyword>
<reference evidence="2 3" key="1">
    <citation type="submission" date="2019-05" db="EMBL/GenBank/DDBJ databases">
        <title>Another draft genome of Portunus trituberculatus and its Hox gene families provides insights of decapod evolution.</title>
        <authorList>
            <person name="Jeong J.-H."/>
            <person name="Song I."/>
            <person name="Kim S."/>
            <person name="Choi T."/>
            <person name="Kim D."/>
            <person name="Ryu S."/>
            <person name="Kim W."/>
        </authorList>
    </citation>
    <scope>NUCLEOTIDE SEQUENCE [LARGE SCALE GENOMIC DNA]</scope>
    <source>
        <tissue evidence="2">Muscle</tissue>
    </source>
</reference>
<name>A0A5B7EP56_PORTR</name>
<gene>
    <name evidence="2" type="ORF">E2C01_029402</name>
</gene>
<protein>
    <submittedName>
        <fullName evidence="2">Uncharacterized protein</fullName>
    </submittedName>
</protein>
<dbReference type="AlphaFoldDB" id="A0A5B7EP56"/>
<sequence>MCRVVGPQPFGLPVSDANHHHFYCSSEDEDHPHHKKPNLRQRASQKADQKLLELQLQSGPWRTHDHVHQENS</sequence>
<evidence type="ECO:0000256" key="1">
    <source>
        <dbReference type="SAM" id="MobiDB-lite"/>
    </source>
</evidence>
<dbReference type="EMBL" id="VSRR010003393">
    <property type="protein sequence ID" value="MPC35962.1"/>
    <property type="molecule type" value="Genomic_DNA"/>
</dbReference>
<organism evidence="2 3">
    <name type="scientific">Portunus trituberculatus</name>
    <name type="common">Swimming crab</name>
    <name type="synonym">Neptunus trituberculatus</name>
    <dbReference type="NCBI Taxonomy" id="210409"/>
    <lineage>
        <taxon>Eukaryota</taxon>
        <taxon>Metazoa</taxon>
        <taxon>Ecdysozoa</taxon>
        <taxon>Arthropoda</taxon>
        <taxon>Crustacea</taxon>
        <taxon>Multicrustacea</taxon>
        <taxon>Malacostraca</taxon>
        <taxon>Eumalacostraca</taxon>
        <taxon>Eucarida</taxon>
        <taxon>Decapoda</taxon>
        <taxon>Pleocyemata</taxon>
        <taxon>Brachyura</taxon>
        <taxon>Eubrachyura</taxon>
        <taxon>Portunoidea</taxon>
        <taxon>Portunidae</taxon>
        <taxon>Portuninae</taxon>
        <taxon>Portunus</taxon>
    </lineage>
</organism>